<dbReference type="EC" id="2.3.1.199" evidence="10"/>
<dbReference type="Pfam" id="PF01151">
    <property type="entry name" value="ELO"/>
    <property type="match status" value="1"/>
</dbReference>
<comment type="catalytic activity">
    <reaction evidence="10">
        <text>a very-long-chain acyl-CoA + malonyl-CoA + H(+) = a very-long-chain 3-oxoacyl-CoA + CO2 + CoA</text>
        <dbReference type="Rhea" id="RHEA:32727"/>
        <dbReference type="ChEBI" id="CHEBI:15378"/>
        <dbReference type="ChEBI" id="CHEBI:16526"/>
        <dbReference type="ChEBI" id="CHEBI:57287"/>
        <dbReference type="ChEBI" id="CHEBI:57384"/>
        <dbReference type="ChEBI" id="CHEBI:90725"/>
        <dbReference type="ChEBI" id="CHEBI:90736"/>
        <dbReference type="EC" id="2.3.1.199"/>
    </reaction>
</comment>
<reference evidence="11 12" key="1">
    <citation type="submission" date="2022-01" db="EMBL/GenBank/DDBJ databases">
        <title>A chromosomal length assembly of Cordylochernes scorpioides.</title>
        <authorList>
            <person name="Zeh D."/>
            <person name="Zeh J."/>
        </authorList>
    </citation>
    <scope>NUCLEOTIDE SEQUENCE [LARGE SCALE GENOMIC DNA]</scope>
    <source>
        <strain evidence="11">IN4F17</strain>
        <tissue evidence="11">Whole Body</tissue>
    </source>
</reference>
<evidence type="ECO:0000313" key="11">
    <source>
        <dbReference type="EMBL" id="UYV79457.1"/>
    </source>
</evidence>
<evidence type="ECO:0000256" key="7">
    <source>
        <dbReference type="ARBA" id="ARBA00023098"/>
    </source>
</evidence>
<proteinExistence type="inferred from homology"/>
<keyword evidence="4 10" id="KW-0812">Transmembrane</keyword>
<keyword evidence="8 10" id="KW-0472">Membrane</keyword>
<comment type="subcellular location">
    <subcellularLocation>
        <location evidence="1">Membrane</location>
        <topology evidence="1">Multi-pass membrane protein</topology>
    </subcellularLocation>
</comment>
<gene>
    <name evidence="11" type="ORF">LAZ67_17002682</name>
</gene>
<evidence type="ECO:0000256" key="2">
    <source>
        <dbReference type="ARBA" id="ARBA00022516"/>
    </source>
</evidence>
<keyword evidence="3 10" id="KW-0808">Transferase</keyword>
<evidence type="ECO:0000256" key="3">
    <source>
        <dbReference type="ARBA" id="ARBA00022679"/>
    </source>
</evidence>
<keyword evidence="5 10" id="KW-0276">Fatty acid metabolism</keyword>
<feature type="transmembrane region" description="Helical" evidence="10">
    <location>
        <begin position="49"/>
        <end position="69"/>
    </location>
</feature>
<evidence type="ECO:0000256" key="4">
    <source>
        <dbReference type="ARBA" id="ARBA00022692"/>
    </source>
</evidence>
<evidence type="ECO:0000256" key="1">
    <source>
        <dbReference type="ARBA" id="ARBA00004141"/>
    </source>
</evidence>
<feature type="transmembrane region" description="Helical" evidence="10">
    <location>
        <begin position="20"/>
        <end position="37"/>
    </location>
</feature>
<dbReference type="InterPro" id="IPR002076">
    <property type="entry name" value="ELO_fam"/>
</dbReference>
<feature type="transmembrane region" description="Helical" evidence="10">
    <location>
        <begin position="221"/>
        <end position="240"/>
    </location>
</feature>
<evidence type="ECO:0000256" key="9">
    <source>
        <dbReference type="ARBA" id="ARBA00023160"/>
    </source>
</evidence>
<keyword evidence="2 10" id="KW-0444">Lipid biosynthesis</keyword>
<sequence>MEKVLEDPRVKEWPLMSSPWPTLCICISYAVFVKSIGPKLMQNRKPLNLRWIMIIYNFVMTLLSFYIFYRMGIHGWFGKYNYRCQPVDYSGHPDAVGMLHMSYWYFLSKFLEFTDTLFFVLRKKNSHVSTLHVIHHGVMPLSVWWGVKYTPGGHSTFFSFINCLVHVLMYTYYGIAAIGPNAAKYLWWKKHITTIQMIQFVMIFIHSFQLLFRQCDYPRSFMYWIGMHAVLFLFLFMDFYKTAYLRSKAAAAAAAAATKNGTRAKCNGTKHD</sequence>
<feature type="transmembrane region" description="Helical" evidence="10">
    <location>
        <begin position="128"/>
        <end position="145"/>
    </location>
</feature>
<protein>
    <recommendedName>
        <fullName evidence="10">Elongation of very long chain fatty acids protein</fullName>
        <ecNumber evidence="10">2.3.1.199</ecNumber>
    </recommendedName>
    <alternativeName>
        <fullName evidence="10">Very-long-chain 3-oxoacyl-CoA synthase</fullName>
    </alternativeName>
</protein>
<keyword evidence="9 10" id="KW-0275">Fatty acid biosynthesis</keyword>
<dbReference type="PANTHER" id="PTHR11157">
    <property type="entry name" value="FATTY ACID ACYL TRANSFERASE-RELATED"/>
    <property type="match status" value="1"/>
</dbReference>
<keyword evidence="7 10" id="KW-0443">Lipid metabolism</keyword>
<feature type="transmembrane region" description="Helical" evidence="10">
    <location>
        <begin position="191"/>
        <end position="209"/>
    </location>
</feature>
<dbReference type="Proteomes" id="UP001235939">
    <property type="component" value="Chromosome 17"/>
</dbReference>
<evidence type="ECO:0000313" key="12">
    <source>
        <dbReference type="Proteomes" id="UP001235939"/>
    </source>
</evidence>
<evidence type="ECO:0000256" key="10">
    <source>
        <dbReference type="RuleBase" id="RU361115"/>
    </source>
</evidence>
<evidence type="ECO:0000256" key="8">
    <source>
        <dbReference type="ARBA" id="ARBA00023136"/>
    </source>
</evidence>
<dbReference type="EMBL" id="CP092879">
    <property type="protein sequence ID" value="UYV79457.1"/>
    <property type="molecule type" value="Genomic_DNA"/>
</dbReference>
<feature type="transmembrane region" description="Helical" evidence="10">
    <location>
        <begin position="103"/>
        <end position="121"/>
    </location>
</feature>
<evidence type="ECO:0000256" key="5">
    <source>
        <dbReference type="ARBA" id="ARBA00022832"/>
    </source>
</evidence>
<keyword evidence="12" id="KW-1185">Reference proteome</keyword>
<keyword evidence="6 10" id="KW-1133">Transmembrane helix</keyword>
<accession>A0ABY6LGZ4</accession>
<comment type="similarity">
    <text evidence="10">Belongs to the ELO family.</text>
</comment>
<dbReference type="PANTHER" id="PTHR11157:SF69">
    <property type="entry name" value="ELONGATION OF VERY LONG CHAIN FATTY ACIDS PROTEIN 7"/>
    <property type="match status" value="1"/>
</dbReference>
<feature type="transmembrane region" description="Helical" evidence="10">
    <location>
        <begin position="157"/>
        <end position="179"/>
    </location>
</feature>
<evidence type="ECO:0000256" key="6">
    <source>
        <dbReference type="ARBA" id="ARBA00022989"/>
    </source>
</evidence>
<name>A0ABY6LGZ4_9ARAC</name>
<organism evidence="11 12">
    <name type="scientific">Cordylochernes scorpioides</name>
    <dbReference type="NCBI Taxonomy" id="51811"/>
    <lineage>
        <taxon>Eukaryota</taxon>
        <taxon>Metazoa</taxon>
        <taxon>Ecdysozoa</taxon>
        <taxon>Arthropoda</taxon>
        <taxon>Chelicerata</taxon>
        <taxon>Arachnida</taxon>
        <taxon>Pseudoscorpiones</taxon>
        <taxon>Cheliferoidea</taxon>
        <taxon>Chernetidae</taxon>
        <taxon>Cordylochernes</taxon>
    </lineage>
</organism>